<keyword evidence="4" id="KW-1185">Reference proteome</keyword>
<evidence type="ECO:0000313" key="3">
    <source>
        <dbReference type="EMBL" id="GGK16085.1"/>
    </source>
</evidence>
<dbReference type="InterPro" id="IPR011010">
    <property type="entry name" value="DNA_brk_join_enz"/>
</dbReference>
<dbReference type="Proteomes" id="UP000662200">
    <property type="component" value="Unassembled WGS sequence"/>
</dbReference>
<dbReference type="AlphaFoldDB" id="A0A8J3BEL8"/>
<dbReference type="EMBL" id="BMQC01000001">
    <property type="protein sequence ID" value="GGK16085.1"/>
    <property type="molecule type" value="Genomic_DNA"/>
</dbReference>
<dbReference type="GO" id="GO:0015074">
    <property type="term" value="P:DNA integration"/>
    <property type="evidence" value="ECO:0007669"/>
    <property type="project" value="InterPro"/>
</dbReference>
<gene>
    <name evidence="3" type="ORF">GCM10010124_05880</name>
</gene>
<dbReference type="Pfam" id="PF00589">
    <property type="entry name" value="Phage_integrase"/>
    <property type="match status" value="1"/>
</dbReference>
<evidence type="ECO:0000256" key="1">
    <source>
        <dbReference type="ARBA" id="ARBA00023172"/>
    </source>
</evidence>
<name>A0A8J3BEL8_9ACTN</name>
<sequence>MTAVSLLHHTLRKTQGGSIGAALHPADVTDHFQHLGRQAGLPPIGLHDLRHGAATLALAAGVDMKTVQEMLRHSSYKVTADTYASVLPEIATAAAEKTAAIIPRRVLPVAEGRIAG</sequence>
<dbReference type="SUPFAM" id="SSF56349">
    <property type="entry name" value="DNA breaking-rejoining enzymes"/>
    <property type="match status" value="1"/>
</dbReference>
<reference evidence="3" key="1">
    <citation type="journal article" date="2014" name="Int. J. Syst. Evol. Microbiol.">
        <title>Complete genome sequence of Corynebacterium casei LMG S-19264T (=DSM 44701T), isolated from a smear-ripened cheese.</title>
        <authorList>
            <consortium name="US DOE Joint Genome Institute (JGI-PGF)"/>
            <person name="Walter F."/>
            <person name="Albersmeier A."/>
            <person name="Kalinowski J."/>
            <person name="Ruckert C."/>
        </authorList>
    </citation>
    <scope>NUCLEOTIDE SEQUENCE</scope>
    <source>
        <strain evidence="3">JCM 3091</strain>
    </source>
</reference>
<dbReference type="PROSITE" id="PS51898">
    <property type="entry name" value="TYR_RECOMBINASE"/>
    <property type="match status" value="1"/>
</dbReference>
<accession>A0A8J3BEL8</accession>
<comment type="caution">
    <text evidence="3">The sequence shown here is derived from an EMBL/GenBank/DDBJ whole genome shotgun (WGS) entry which is preliminary data.</text>
</comment>
<feature type="domain" description="Tyr recombinase" evidence="2">
    <location>
        <begin position="1"/>
        <end position="96"/>
    </location>
</feature>
<dbReference type="GO" id="GO:0006310">
    <property type="term" value="P:DNA recombination"/>
    <property type="evidence" value="ECO:0007669"/>
    <property type="project" value="UniProtKB-KW"/>
</dbReference>
<dbReference type="GO" id="GO:0003677">
    <property type="term" value="F:DNA binding"/>
    <property type="evidence" value="ECO:0007669"/>
    <property type="project" value="InterPro"/>
</dbReference>
<proteinExistence type="predicted"/>
<organism evidence="3 4">
    <name type="scientific">Pilimelia terevasa</name>
    <dbReference type="NCBI Taxonomy" id="53372"/>
    <lineage>
        <taxon>Bacteria</taxon>
        <taxon>Bacillati</taxon>
        <taxon>Actinomycetota</taxon>
        <taxon>Actinomycetes</taxon>
        <taxon>Micromonosporales</taxon>
        <taxon>Micromonosporaceae</taxon>
        <taxon>Pilimelia</taxon>
    </lineage>
</organism>
<evidence type="ECO:0000313" key="4">
    <source>
        <dbReference type="Proteomes" id="UP000662200"/>
    </source>
</evidence>
<keyword evidence="1" id="KW-0233">DNA recombination</keyword>
<evidence type="ECO:0000259" key="2">
    <source>
        <dbReference type="PROSITE" id="PS51898"/>
    </source>
</evidence>
<dbReference type="Gene3D" id="1.10.443.10">
    <property type="entry name" value="Intergrase catalytic core"/>
    <property type="match status" value="1"/>
</dbReference>
<dbReference type="InterPro" id="IPR002104">
    <property type="entry name" value="Integrase_catalytic"/>
</dbReference>
<reference evidence="3" key="2">
    <citation type="submission" date="2020-09" db="EMBL/GenBank/DDBJ databases">
        <authorList>
            <person name="Sun Q."/>
            <person name="Ohkuma M."/>
        </authorList>
    </citation>
    <scope>NUCLEOTIDE SEQUENCE</scope>
    <source>
        <strain evidence="3">JCM 3091</strain>
    </source>
</reference>
<dbReference type="InterPro" id="IPR013762">
    <property type="entry name" value="Integrase-like_cat_sf"/>
</dbReference>
<protein>
    <recommendedName>
        <fullName evidence="2">Tyr recombinase domain-containing protein</fullName>
    </recommendedName>
</protein>